<keyword evidence="2" id="KW-0813">Transport</keyword>
<evidence type="ECO:0000256" key="5">
    <source>
        <dbReference type="SAM" id="SignalP"/>
    </source>
</evidence>
<comment type="similarity">
    <text evidence="1">Belongs to the leucine-binding protein family.</text>
</comment>
<keyword evidence="3 5" id="KW-0732">Signal</keyword>
<proteinExistence type="inferred from homology"/>
<dbReference type="CDD" id="cd06340">
    <property type="entry name" value="PBP1_ABC_ligand_binding-like"/>
    <property type="match status" value="1"/>
</dbReference>
<keyword evidence="8" id="KW-1185">Reference proteome</keyword>
<evidence type="ECO:0000313" key="7">
    <source>
        <dbReference type="EMBL" id="SET54020.1"/>
    </source>
</evidence>
<evidence type="ECO:0000256" key="4">
    <source>
        <dbReference type="ARBA" id="ARBA00022970"/>
    </source>
</evidence>
<keyword evidence="4" id="KW-0029">Amino-acid transport</keyword>
<dbReference type="EMBL" id="FOIM01000008">
    <property type="protein sequence ID" value="SET54020.1"/>
    <property type="molecule type" value="Genomic_DNA"/>
</dbReference>
<dbReference type="InterPro" id="IPR028081">
    <property type="entry name" value="Leu-bd"/>
</dbReference>
<reference evidence="8" key="1">
    <citation type="submission" date="2016-10" db="EMBL/GenBank/DDBJ databases">
        <authorList>
            <person name="Varghese N."/>
            <person name="Submissions S."/>
        </authorList>
    </citation>
    <scope>NUCLEOTIDE SEQUENCE [LARGE SCALE GENOMIC DNA]</scope>
    <source>
        <strain evidence="8">NLAE-zl-G277</strain>
    </source>
</reference>
<evidence type="ECO:0000256" key="1">
    <source>
        <dbReference type="ARBA" id="ARBA00010062"/>
    </source>
</evidence>
<evidence type="ECO:0000313" key="8">
    <source>
        <dbReference type="Proteomes" id="UP000198508"/>
    </source>
</evidence>
<dbReference type="PROSITE" id="PS51257">
    <property type="entry name" value="PROKAR_LIPOPROTEIN"/>
    <property type="match status" value="1"/>
</dbReference>
<dbReference type="InterPro" id="IPR051010">
    <property type="entry name" value="BCAA_transport"/>
</dbReference>
<feature type="domain" description="Leucine-binding protein" evidence="6">
    <location>
        <begin position="94"/>
        <end position="418"/>
    </location>
</feature>
<dbReference type="Gene3D" id="3.40.50.2300">
    <property type="match status" value="2"/>
</dbReference>
<dbReference type="SUPFAM" id="SSF53822">
    <property type="entry name" value="Periplasmic binding protein-like I"/>
    <property type="match status" value="1"/>
</dbReference>
<dbReference type="Proteomes" id="UP000198508">
    <property type="component" value="Unassembled WGS sequence"/>
</dbReference>
<dbReference type="PANTHER" id="PTHR30483:SF37">
    <property type="entry name" value="ABC TRANSPORTER SUBSTRATE-BINDING PROTEIN"/>
    <property type="match status" value="1"/>
</dbReference>
<dbReference type="STRING" id="460384.SAMN05216313_10838"/>
<feature type="chain" id="PRO_5011503508" evidence="5">
    <location>
        <begin position="34"/>
        <end position="480"/>
    </location>
</feature>
<name>A0A1I0F9M7_9FIRM</name>
<dbReference type="GO" id="GO:0006865">
    <property type="term" value="P:amino acid transport"/>
    <property type="evidence" value="ECO:0007669"/>
    <property type="project" value="UniProtKB-KW"/>
</dbReference>
<evidence type="ECO:0000259" key="6">
    <source>
        <dbReference type="Pfam" id="PF13458"/>
    </source>
</evidence>
<dbReference type="PANTHER" id="PTHR30483">
    <property type="entry name" value="LEUCINE-SPECIFIC-BINDING PROTEIN"/>
    <property type="match status" value="1"/>
</dbReference>
<feature type="signal peptide" evidence="5">
    <location>
        <begin position="1"/>
        <end position="33"/>
    </location>
</feature>
<evidence type="ECO:0000256" key="2">
    <source>
        <dbReference type="ARBA" id="ARBA00022448"/>
    </source>
</evidence>
<dbReference type="AlphaFoldDB" id="A0A1I0F9M7"/>
<organism evidence="7 8">
    <name type="scientific">Enterocloster lavalensis</name>
    <dbReference type="NCBI Taxonomy" id="460384"/>
    <lineage>
        <taxon>Bacteria</taxon>
        <taxon>Bacillati</taxon>
        <taxon>Bacillota</taxon>
        <taxon>Clostridia</taxon>
        <taxon>Lachnospirales</taxon>
        <taxon>Lachnospiraceae</taxon>
        <taxon>Enterocloster</taxon>
    </lineage>
</organism>
<sequence length="480" mass="51477">MKHPMILKKQTLAIAAVALAALLLTGCAGPAGGAGTAGERAAGVGGEAGQAAGAGAAAGQTAGAGAAAGQAGQEAGVKGAAAKPSGRTALTGQPIRIGAIYALSGNNAAIGTNILRGIDFAAEDINAAGGVDGRPIEIIRGDTQGDEEVARAVAKRLITEEQVHAIVGCHQSTLTEIVAEVCEEYHIPMITAISTVDSISTHHNEYFFRLCPMNSLYLENMFMYMKEQAEQTGKEVKTIAVFADNSMIGQEAIRCARIYAPQYGMEIVKEIQYGQGAADLTDEILELKAAGADAVLAESYVSDASLLMRTMYEQNYRPPILIAKANGFADPSFIPATRGMSEGVTSVVEWNPDMTKGQEINRRFKEIFGVDMNGHSAESYTAVWTFKTAFEQAGTDDGETVKDVLTKIDIRESFPDGPEIILPYDRIKFEDHEFDGVRHYHNNIYASVAIAQIQDGEYKTVWPFEYSNQRIEYPAGYENR</sequence>
<evidence type="ECO:0000256" key="3">
    <source>
        <dbReference type="ARBA" id="ARBA00022729"/>
    </source>
</evidence>
<dbReference type="InterPro" id="IPR000709">
    <property type="entry name" value="Leu_Ile_Val-bd"/>
</dbReference>
<accession>A0A1I0F9M7</accession>
<dbReference type="RefSeq" id="WP_092362765.1">
    <property type="nucleotide sequence ID" value="NZ_FOIM01000008.1"/>
</dbReference>
<dbReference type="InterPro" id="IPR028082">
    <property type="entry name" value="Peripla_BP_I"/>
</dbReference>
<gene>
    <name evidence="7" type="ORF">SAMN05216313_10838</name>
</gene>
<protein>
    <submittedName>
        <fullName evidence="7">Amino acid/amide ABC transporter substrate-binding protein, HAAT family</fullName>
    </submittedName>
</protein>
<dbReference type="PRINTS" id="PR00337">
    <property type="entry name" value="LEUILEVALBP"/>
</dbReference>
<dbReference type="Pfam" id="PF13458">
    <property type="entry name" value="Peripla_BP_6"/>
    <property type="match status" value="1"/>
</dbReference>